<dbReference type="CDD" id="cd02440">
    <property type="entry name" value="AdoMet_MTases"/>
    <property type="match status" value="1"/>
</dbReference>
<proteinExistence type="predicted"/>
<dbReference type="RefSeq" id="WP_340524858.1">
    <property type="nucleotide sequence ID" value="NZ_JBBLXS010000275.1"/>
</dbReference>
<accession>A0ABU8YR35</accession>
<evidence type="ECO:0000313" key="2">
    <source>
        <dbReference type="Proteomes" id="UP001384579"/>
    </source>
</evidence>
<dbReference type="Gene3D" id="3.40.50.150">
    <property type="entry name" value="Vaccinia Virus protein VP39"/>
    <property type="match status" value="1"/>
</dbReference>
<dbReference type="GO" id="GO:0032259">
    <property type="term" value="P:methylation"/>
    <property type="evidence" value="ECO:0007669"/>
    <property type="project" value="UniProtKB-KW"/>
</dbReference>
<dbReference type="EMBL" id="JBBLXS010000275">
    <property type="protein sequence ID" value="MEK0186904.1"/>
    <property type="molecule type" value="Genomic_DNA"/>
</dbReference>
<dbReference type="Proteomes" id="UP001384579">
    <property type="component" value="Unassembled WGS sequence"/>
</dbReference>
<gene>
    <name evidence="1" type="ORF">WMG39_18910</name>
</gene>
<protein>
    <submittedName>
        <fullName evidence="1">Class I SAM-dependent methyltransferase</fullName>
        <ecNumber evidence="1">2.1.1.-</ecNumber>
    </submittedName>
</protein>
<dbReference type="EC" id="2.1.1.-" evidence="1"/>
<keyword evidence="1" id="KW-0808">Transferase</keyword>
<comment type="caution">
    <text evidence="1">The sequence shown here is derived from an EMBL/GenBank/DDBJ whole genome shotgun (WGS) entry which is preliminary data.</text>
</comment>
<organism evidence="1 2">
    <name type="scientific">Microcoleus anatoxicus PTRS2</name>
    <dbReference type="NCBI Taxonomy" id="2705321"/>
    <lineage>
        <taxon>Bacteria</taxon>
        <taxon>Bacillati</taxon>
        <taxon>Cyanobacteriota</taxon>
        <taxon>Cyanophyceae</taxon>
        <taxon>Oscillatoriophycideae</taxon>
        <taxon>Oscillatoriales</taxon>
        <taxon>Microcoleaceae</taxon>
        <taxon>Microcoleus</taxon>
        <taxon>Microcoleus anatoxicus</taxon>
    </lineage>
</organism>
<sequence>MEIIDYYVKSAPNVQNTLDIFQGEWASKLPGDLSLLNAGQSGLFDDGRITWAVEQLGEIKGKNILELGPLEAGHTYMLEKLGAASITAVEASTRAYLKCLIVKEVVGLRNAHFLCGDCVEYLRLNPGKFDTCFASGILYHMTNPAELIGLIAKVSDRVFIWTHYYDENIIRSTPYLSPRFAEKTAAEYQGFKHMLYRQEYGEYKGEVKAAGFCGGSSRFSNWMSREDIISCLTYFGLTDIRINFDQPHTPHGPCFAVVAMRR</sequence>
<dbReference type="SUPFAM" id="SSF53335">
    <property type="entry name" value="S-adenosyl-L-methionine-dependent methyltransferases"/>
    <property type="match status" value="1"/>
</dbReference>
<evidence type="ECO:0000313" key="1">
    <source>
        <dbReference type="EMBL" id="MEK0186904.1"/>
    </source>
</evidence>
<keyword evidence="1" id="KW-0489">Methyltransferase</keyword>
<name>A0ABU8YR35_9CYAN</name>
<dbReference type="InterPro" id="IPR027555">
    <property type="entry name" value="Mo5U34_MeTrfas-like"/>
</dbReference>
<dbReference type="Pfam" id="PF08003">
    <property type="entry name" value="Methyltransf_9"/>
    <property type="match status" value="1"/>
</dbReference>
<keyword evidence="2" id="KW-1185">Reference proteome</keyword>
<dbReference type="InterPro" id="IPR029063">
    <property type="entry name" value="SAM-dependent_MTases_sf"/>
</dbReference>
<dbReference type="GO" id="GO:0008168">
    <property type="term" value="F:methyltransferase activity"/>
    <property type="evidence" value="ECO:0007669"/>
    <property type="project" value="UniProtKB-KW"/>
</dbReference>
<reference evidence="1 2" key="1">
    <citation type="journal article" date="2020" name="Harmful Algae">
        <title>Molecular and morphological characterization of a novel dihydroanatoxin-a producing Microcoleus species (cyanobacteria) from the Russian River, California, USA.</title>
        <authorList>
            <person name="Conklin K.Y."/>
            <person name="Stancheva R."/>
            <person name="Otten T.G."/>
            <person name="Fadness R."/>
            <person name="Boyer G.L."/>
            <person name="Read B."/>
            <person name="Zhang X."/>
            <person name="Sheath R.G."/>
        </authorList>
    </citation>
    <scope>NUCLEOTIDE SEQUENCE [LARGE SCALE GENOMIC DNA]</scope>
    <source>
        <strain evidence="1 2">PTRS2</strain>
    </source>
</reference>